<dbReference type="EMBL" id="AP025226">
    <property type="protein sequence ID" value="BDB98169.1"/>
    <property type="molecule type" value="Genomic_DNA"/>
</dbReference>
<sequence>MSFFNPDEIKKFVRKNNTVLVVWDVQDALVNSIFNKEEFLSKLKELIDAARRNNVPIVYTMITPYPERFQPPYMRRSFNPGDIYKEVYPKEGDVILRKNTPSIFVGTNFELMLRNAGINAIVFTGIATDIGIETSARHAQALGFIPVIAKEAVSSSDKQAHERSLANMQKLMLVLSNREIIDLWEKL</sequence>
<dbReference type="Gene3D" id="3.40.50.850">
    <property type="entry name" value="Isochorismatase-like"/>
    <property type="match status" value="1"/>
</dbReference>
<keyword evidence="1" id="KW-0378">Hydrolase</keyword>
<dbReference type="Pfam" id="PF00857">
    <property type="entry name" value="Isochorismatase"/>
    <property type="match status" value="1"/>
</dbReference>
<name>A0AAQ4CQT8_9CREN</name>
<proteinExistence type="predicted"/>
<reference evidence="3 4" key="1">
    <citation type="journal article" date="2022" name="Microbiol. Resour. Announc.">
        <title>Complete Genome Sequence of the Hyperthermophilic and Acidophilic Archaeon Saccharolobus caldissimus Strain HS-3T.</title>
        <authorList>
            <person name="Sakai H.D."/>
            <person name="Kurosawa N."/>
        </authorList>
    </citation>
    <scope>NUCLEOTIDE SEQUENCE [LARGE SCALE GENOMIC DNA]</scope>
    <source>
        <strain evidence="3 4">JCM32116</strain>
    </source>
</reference>
<dbReference type="RefSeq" id="WP_229572094.1">
    <property type="nucleotide sequence ID" value="NZ_AP025226.1"/>
</dbReference>
<dbReference type="InterPro" id="IPR000868">
    <property type="entry name" value="Isochorismatase-like_dom"/>
</dbReference>
<evidence type="ECO:0000313" key="3">
    <source>
        <dbReference type="EMBL" id="BDB98169.1"/>
    </source>
</evidence>
<dbReference type="PANTHER" id="PTHR43540">
    <property type="entry name" value="PEROXYUREIDOACRYLATE/UREIDOACRYLATE AMIDOHYDROLASE-RELATED"/>
    <property type="match status" value="1"/>
</dbReference>
<dbReference type="GO" id="GO:0016787">
    <property type="term" value="F:hydrolase activity"/>
    <property type="evidence" value="ECO:0007669"/>
    <property type="project" value="UniProtKB-KW"/>
</dbReference>
<feature type="domain" description="Isochorismatase-like" evidence="2">
    <location>
        <begin position="18"/>
        <end position="176"/>
    </location>
</feature>
<keyword evidence="4" id="KW-1185">Reference proteome</keyword>
<dbReference type="InterPro" id="IPR050272">
    <property type="entry name" value="Isochorismatase-like_hydrls"/>
</dbReference>
<gene>
    <name evidence="3" type="ORF">SACC_11860</name>
</gene>
<protein>
    <submittedName>
        <fullName evidence="3">Isochorismatase</fullName>
    </submittedName>
</protein>
<dbReference type="CDD" id="cd00431">
    <property type="entry name" value="cysteine_hydrolases"/>
    <property type="match status" value="1"/>
</dbReference>
<dbReference type="AlphaFoldDB" id="A0AAQ4CQT8"/>
<dbReference type="Proteomes" id="UP001319921">
    <property type="component" value="Chromosome"/>
</dbReference>
<evidence type="ECO:0000256" key="1">
    <source>
        <dbReference type="ARBA" id="ARBA00022801"/>
    </source>
</evidence>
<evidence type="ECO:0000259" key="2">
    <source>
        <dbReference type="Pfam" id="PF00857"/>
    </source>
</evidence>
<dbReference type="PANTHER" id="PTHR43540:SF6">
    <property type="entry name" value="ISOCHORISMATASE-LIKE DOMAIN-CONTAINING PROTEIN"/>
    <property type="match status" value="1"/>
</dbReference>
<dbReference type="SUPFAM" id="SSF52499">
    <property type="entry name" value="Isochorismatase-like hydrolases"/>
    <property type="match status" value="1"/>
</dbReference>
<organism evidence="3 4">
    <name type="scientific">Saccharolobus caldissimus</name>
    <dbReference type="NCBI Taxonomy" id="1702097"/>
    <lineage>
        <taxon>Archaea</taxon>
        <taxon>Thermoproteota</taxon>
        <taxon>Thermoprotei</taxon>
        <taxon>Sulfolobales</taxon>
        <taxon>Sulfolobaceae</taxon>
        <taxon>Saccharolobus</taxon>
    </lineage>
</organism>
<dbReference type="KEGG" id="scas:SACC_11860"/>
<dbReference type="GeneID" id="68865926"/>
<accession>A0AAQ4CQT8</accession>
<evidence type="ECO:0000313" key="4">
    <source>
        <dbReference type="Proteomes" id="UP001319921"/>
    </source>
</evidence>
<dbReference type="InterPro" id="IPR036380">
    <property type="entry name" value="Isochorismatase-like_sf"/>
</dbReference>